<dbReference type="Gene3D" id="1.10.510.10">
    <property type="entry name" value="Transferase(Phosphotransferase) domain 1"/>
    <property type="match status" value="1"/>
</dbReference>
<dbReference type="SUPFAM" id="SSF56112">
    <property type="entry name" value="Protein kinase-like (PK-like)"/>
    <property type="match status" value="1"/>
</dbReference>
<dbReference type="PANTHER" id="PTHR48007">
    <property type="entry name" value="LEUCINE-RICH REPEAT RECEPTOR-LIKE PROTEIN KINASE PXC1"/>
    <property type="match status" value="1"/>
</dbReference>
<dbReference type="PROSITE" id="PS51450">
    <property type="entry name" value="LRR"/>
    <property type="match status" value="1"/>
</dbReference>
<evidence type="ECO:0000256" key="8">
    <source>
        <dbReference type="ARBA" id="ARBA00023170"/>
    </source>
</evidence>
<dbReference type="Gramene" id="TraesCAD_scaffold_093806_01G000100.1">
    <property type="protein sequence ID" value="TraesCAD_scaffold_093806_01G000100.1"/>
    <property type="gene ID" value="TraesCAD_scaffold_093806_01G000100"/>
</dbReference>
<keyword evidence="8" id="KW-0675">Receptor</keyword>
<dbReference type="PROSITE" id="PS50011">
    <property type="entry name" value="PROTEIN_KINASE_DOM"/>
    <property type="match status" value="1"/>
</dbReference>
<feature type="compositionally biased region" description="Pro residues" evidence="9">
    <location>
        <begin position="241"/>
        <end position="253"/>
    </location>
</feature>
<comment type="subcellular location">
    <subcellularLocation>
        <location evidence="1">Membrane</location>
    </subcellularLocation>
</comment>
<dbReference type="SUPFAM" id="SSF52058">
    <property type="entry name" value="L domain-like"/>
    <property type="match status" value="1"/>
</dbReference>
<feature type="region of interest" description="Disordered" evidence="9">
    <location>
        <begin position="234"/>
        <end position="282"/>
    </location>
</feature>
<keyword evidence="7 10" id="KW-0472">Membrane</keyword>
<dbReference type="InterPro" id="IPR013210">
    <property type="entry name" value="LRR_N_plant-typ"/>
</dbReference>
<keyword evidence="6 10" id="KW-1133">Transmembrane helix</keyword>
<dbReference type="GO" id="GO:0004672">
    <property type="term" value="F:protein kinase activity"/>
    <property type="evidence" value="ECO:0007669"/>
    <property type="project" value="InterPro"/>
</dbReference>
<dbReference type="Gene3D" id="3.30.200.20">
    <property type="entry name" value="Phosphorylase Kinase, domain 1"/>
    <property type="match status" value="1"/>
</dbReference>
<evidence type="ECO:0000256" key="2">
    <source>
        <dbReference type="ARBA" id="ARBA00022614"/>
    </source>
</evidence>
<feature type="transmembrane region" description="Helical" evidence="10">
    <location>
        <begin position="290"/>
        <end position="312"/>
    </location>
</feature>
<dbReference type="PRINTS" id="PR00019">
    <property type="entry name" value="LEURICHRPT"/>
</dbReference>
<sequence>MAAAALAGLLVALAAATAGATTESSDAAALGNLYTSWNSPPQLAGWSAGGGGDPCGAGWQGVSCTGSGVTEIKLPGTGLNGSLGYELSNLFSLKTLDLSNNQIQGSIPYQLPPNLTYLNLATNNFSGNLPYSISNMAAIEYLNLSHNSLAQQIGDLFGNLSSLSELDVSFNKLTGDLPTSIGSLSNISSLYMQNNQLTGSVNVLSGLGLTTLNIANNNFSGWIPKEFSSIPLNGNSFLNGPAPPPPPFMPPPPRKPRSRPNRSGGSGNAPKGSESSTGQGGKNGLQTASLVGIIVGSVLAALCVLLLLVLCIRKSRKRKDDSSTESKDFVGPLSVNIEEVSNREIPEQGLENTAMKVLPAEKMTPERVYGKTGSMRKTKVPITATPYTVASLQVATNSFCQDSLLGEGSLGRVYKADFPNGKVMAVKKVDSAAISLQEEDDFLEVVSSMSRLRHPNIVPLTGYCVEHAQRLLVYEYIGNATLHDMLHFSDEMSRRLTWNIRVRIALGTARALEYLHEVCLPSVVHRNFKSANILLDEEHNAHLSDCGLAALTPNTERQVSTEVVGSFGYSAPEFSMSGIYTVKSDVYSFGVVMLELLTGRKPLDSSRERSEQSLVRWATPQLHDIDALSKMVDPALNGMYPAKSLSRFADIIALCVQPEPEFRPPMSEVVQQLVRLMQRASIVRRQSGEELGFSYRAPEREGDARDISF</sequence>
<dbReference type="InterPro" id="IPR000719">
    <property type="entry name" value="Prot_kinase_dom"/>
</dbReference>
<keyword evidence="3 10" id="KW-0812">Transmembrane</keyword>
<dbReference type="InterPro" id="IPR003591">
    <property type="entry name" value="Leu-rich_rpt_typical-subtyp"/>
</dbReference>
<evidence type="ECO:0000313" key="13">
    <source>
        <dbReference type="EMBL" id="KAF7078737.1"/>
    </source>
</evidence>
<name>A0A9R1I8P0_WHEAT</name>
<dbReference type="GO" id="GO:0016020">
    <property type="term" value="C:membrane"/>
    <property type="evidence" value="ECO:0007669"/>
    <property type="project" value="UniProtKB-SubCell"/>
</dbReference>
<gene>
    <name evidence="13" type="ORF">CFC21_083121</name>
</gene>
<dbReference type="Gramene" id="TraesWEE_scaffold_088294_01G000100.1">
    <property type="protein sequence ID" value="TraesWEE_scaffold_088294_01G000100.1"/>
    <property type="gene ID" value="TraesWEE_scaffold_088294_01G000100"/>
</dbReference>
<dbReference type="AlphaFoldDB" id="A0A9R1I8P0"/>
<evidence type="ECO:0000256" key="7">
    <source>
        <dbReference type="ARBA" id="ARBA00023136"/>
    </source>
</evidence>
<evidence type="ECO:0000256" key="3">
    <source>
        <dbReference type="ARBA" id="ARBA00022692"/>
    </source>
</evidence>
<evidence type="ECO:0000256" key="1">
    <source>
        <dbReference type="ARBA" id="ARBA00004370"/>
    </source>
</evidence>
<comment type="caution">
    <text evidence="13">The sequence shown here is derived from an EMBL/GenBank/DDBJ whole genome shotgun (WGS) entry which is preliminary data.</text>
</comment>
<dbReference type="InterPro" id="IPR011009">
    <property type="entry name" value="Kinase-like_dom_sf"/>
</dbReference>
<feature type="chain" id="PRO_5040303972" description="Protein kinase domain-containing protein" evidence="11">
    <location>
        <begin position="20"/>
        <end position="709"/>
    </location>
</feature>
<dbReference type="FunFam" id="3.30.200.20:FF:000125">
    <property type="entry name" value="Protein STRUBBELIG-RECEPTOR FAMILY 8"/>
    <property type="match status" value="1"/>
</dbReference>
<dbReference type="Gene3D" id="3.80.10.10">
    <property type="entry name" value="Ribonuclease Inhibitor"/>
    <property type="match status" value="1"/>
</dbReference>
<dbReference type="SMART" id="SM00369">
    <property type="entry name" value="LRR_TYP"/>
    <property type="match status" value="3"/>
</dbReference>
<dbReference type="PANTHER" id="PTHR48007:SF34">
    <property type="entry name" value="PROTEIN STRUBBELIG-RECEPTOR FAMILY 8 ISOFORM X1"/>
    <property type="match status" value="1"/>
</dbReference>
<dbReference type="OrthoDB" id="1055097at2759"/>
<evidence type="ECO:0000256" key="5">
    <source>
        <dbReference type="ARBA" id="ARBA00022737"/>
    </source>
</evidence>
<feature type="domain" description="Protein kinase" evidence="12">
    <location>
        <begin position="399"/>
        <end position="676"/>
    </location>
</feature>
<evidence type="ECO:0000256" key="9">
    <source>
        <dbReference type="SAM" id="MobiDB-lite"/>
    </source>
</evidence>
<dbReference type="GO" id="GO:0005524">
    <property type="term" value="F:ATP binding"/>
    <property type="evidence" value="ECO:0007669"/>
    <property type="project" value="InterPro"/>
</dbReference>
<dbReference type="InterPro" id="IPR001245">
    <property type="entry name" value="Ser-Thr/Tyr_kinase_cat_dom"/>
</dbReference>
<feature type="signal peptide" evidence="11">
    <location>
        <begin position="1"/>
        <end position="19"/>
    </location>
</feature>
<proteinExistence type="predicted"/>
<evidence type="ECO:0000256" key="11">
    <source>
        <dbReference type="SAM" id="SignalP"/>
    </source>
</evidence>
<dbReference type="InterPro" id="IPR001611">
    <property type="entry name" value="Leu-rich_rpt"/>
</dbReference>
<dbReference type="CDD" id="cd14066">
    <property type="entry name" value="STKc_IRAK"/>
    <property type="match status" value="1"/>
</dbReference>
<reference evidence="13" key="1">
    <citation type="journal article" date="2017" name="Gigascience">
        <title>The first near-complete assembly of the hexaploid bread wheat genome, Triticum aestivum.</title>
        <authorList>
            <person name="Zimin A.V."/>
            <person name="Puiu D."/>
            <person name="Hall R."/>
            <person name="Kingan S."/>
            <person name="Clavijo B.J."/>
            <person name="Salzberg S.L."/>
        </authorList>
    </citation>
    <scope>NUCLEOTIDE SEQUENCE</scope>
    <source>
        <tissue evidence="13">Leaf</tissue>
    </source>
</reference>
<dbReference type="Pfam" id="PF07714">
    <property type="entry name" value="PK_Tyr_Ser-Thr"/>
    <property type="match status" value="1"/>
</dbReference>
<reference evidence="13" key="2">
    <citation type="submission" date="2020-03" db="EMBL/GenBank/DDBJ databases">
        <title>The second near-complete assembly of the hexaploid bread wheat (Triticum aestivum) genome.</title>
        <authorList>
            <person name="Zimin A.V."/>
            <person name="Puiu D."/>
            <person name="Shumante A."/>
            <person name="Alonge M."/>
            <person name="Salzberg S.L."/>
        </authorList>
    </citation>
    <scope>NUCLEOTIDE SEQUENCE</scope>
    <source>
        <tissue evidence="13">Leaf</tissue>
    </source>
</reference>
<keyword evidence="5" id="KW-0677">Repeat</keyword>
<dbReference type="Pfam" id="PF00560">
    <property type="entry name" value="LRR_1"/>
    <property type="match status" value="5"/>
</dbReference>
<accession>A0A9R1I8P0</accession>
<evidence type="ECO:0000256" key="6">
    <source>
        <dbReference type="ARBA" id="ARBA00022989"/>
    </source>
</evidence>
<dbReference type="InterPro" id="IPR032675">
    <property type="entry name" value="LRR_dom_sf"/>
</dbReference>
<evidence type="ECO:0000259" key="12">
    <source>
        <dbReference type="PROSITE" id="PS50011"/>
    </source>
</evidence>
<keyword evidence="4 11" id="KW-0732">Signal</keyword>
<dbReference type="InterPro" id="IPR046959">
    <property type="entry name" value="PRK1-6/SRF4-like"/>
</dbReference>
<organism evidence="13">
    <name type="scientific">Triticum aestivum</name>
    <name type="common">Wheat</name>
    <dbReference type="NCBI Taxonomy" id="4565"/>
    <lineage>
        <taxon>Eukaryota</taxon>
        <taxon>Viridiplantae</taxon>
        <taxon>Streptophyta</taxon>
        <taxon>Embryophyta</taxon>
        <taxon>Tracheophyta</taxon>
        <taxon>Spermatophyta</taxon>
        <taxon>Magnoliopsida</taxon>
        <taxon>Liliopsida</taxon>
        <taxon>Poales</taxon>
        <taxon>Poaceae</taxon>
        <taxon>BOP clade</taxon>
        <taxon>Pooideae</taxon>
        <taxon>Triticodae</taxon>
        <taxon>Triticeae</taxon>
        <taxon>Triticinae</taxon>
        <taxon>Triticum</taxon>
    </lineage>
</organism>
<protein>
    <recommendedName>
        <fullName evidence="12">Protein kinase domain-containing protein</fullName>
    </recommendedName>
</protein>
<dbReference type="SMR" id="A0A9R1I8P0"/>
<evidence type="ECO:0000256" key="4">
    <source>
        <dbReference type="ARBA" id="ARBA00022729"/>
    </source>
</evidence>
<evidence type="ECO:0000256" key="10">
    <source>
        <dbReference type="SAM" id="Phobius"/>
    </source>
</evidence>
<dbReference type="Pfam" id="PF08263">
    <property type="entry name" value="LRRNT_2"/>
    <property type="match status" value="1"/>
</dbReference>
<keyword evidence="2" id="KW-0433">Leucine-rich repeat</keyword>
<dbReference type="FunFam" id="3.80.10.10:FF:000062">
    <property type="entry name" value="protein STRUBBELIG-RECEPTOR FAMILY 3"/>
    <property type="match status" value="1"/>
</dbReference>
<dbReference type="FunFam" id="1.10.510.10:FF:000095">
    <property type="entry name" value="protein STRUBBELIG-RECEPTOR FAMILY 8"/>
    <property type="match status" value="1"/>
</dbReference>
<dbReference type="Proteomes" id="UP000815260">
    <property type="component" value="Chromosome 6A"/>
</dbReference>
<dbReference type="EMBL" id="CM022226">
    <property type="protein sequence ID" value="KAF7078737.1"/>
    <property type="molecule type" value="Genomic_DNA"/>
</dbReference>